<comment type="caution">
    <text evidence="2">The sequence shown here is derived from an EMBL/GenBank/DDBJ whole genome shotgun (WGS) entry which is preliminary data.</text>
</comment>
<dbReference type="PANTHER" id="PTHR28208">
    <property type="entry name" value="PHOSPHATIDATE PHOSPHATASE APP1"/>
    <property type="match status" value="1"/>
</dbReference>
<dbReference type="PANTHER" id="PTHR28208:SF3">
    <property type="entry name" value="PHOSPHATIDATE PHOSPHATASE APP1"/>
    <property type="match status" value="1"/>
</dbReference>
<keyword evidence="3" id="KW-1185">Reference proteome</keyword>
<dbReference type="Proteomes" id="UP001319200">
    <property type="component" value="Unassembled WGS sequence"/>
</dbReference>
<dbReference type="Pfam" id="PF09949">
    <property type="entry name" value="APP1_cat"/>
    <property type="match status" value="1"/>
</dbReference>
<sequence length="311" mass="36363">MTQRLPILLSFHALAGNSATLISGQLTYTTISDFSFRDYSRRKTLRTLVRLYRTKPYADQYIVLIFDKAEVRAKTDAYGSFYMATPVMLKQSVLRKVVLASGAEVKMVEDLYPLEVQEVAKDVIVVSDIDDTLMHSFIYRKLRKFRTLMFTAVEKRKAVLHMQEVLYGFTRSGAASIYLSNSEQNLYPLIYRFLMYNNFPPGPLFLKKMRRLWDVLWNVKFPLRNVHKQQTLKDVIVLFPDKKFVLMGDNTQQDLIIYLEAAEQFPQNITDIIIRKVIDKKEDRVLLKKYEQMLKANNINLYYSDSFPTSP</sequence>
<evidence type="ECO:0000259" key="1">
    <source>
        <dbReference type="Pfam" id="PF09949"/>
    </source>
</evidence>
<dbReference type="GO" id="GO:0008195">
    <property type="term" value="F:phosphatidate phosphatase activity"/>
    <property type="evidence" value="ECO:0007669"/>
    <property type="project" value="InterPro"/>
</dbReference>
<evidence type="ECO:0000313" key="3">
    <source>
        <dbReference type="Proteomes" id="UP001319200"/>
    </source>
</evidence>
<name>A0AAP2DLH3_9BACT</name>
<organism evidence="2 3">
    <name type="scientific">Chryseosolibacter histidini</name>
    <dbReference type="NCBI Taxonomy" id="2782349"/>
    <lineage>
        <taxon>Bacteria</taxon>
        <taxon>Pseudomonadati</taxon>
        <taxon>Bacteroidota</taxon>
        <taxon>Cytophagia</taxon>
        <taxon>Cytophagales</taxon>
        <taxon>Chryseotaleaceae</taxon>
        <taxon>Chryseosolibacter</taxon>
    </lineage>
</organism>
<dbReference type="AlphaFoldDB" id="A0AAP2DLH3"/>
<evidence type="ECO:0000313" key="2">
    <source>
        <dbReference type="EMBL" id="MBT1696119.1"/>
    </source>
</evidence>
<dbReference type="EMBL" id="JAHESF010000003">
    <property type="protein sequence ID" value="MBT1696119.1"/>
    <property type="molecule type" value="Genomic_DNA"/>
</dbReference>
<feature type="domain" description="Phosphatidate phosphatase APP1 catalytic" evidence="1">
    <location>
        <begin position="124"/>
        <end position="276"/>
    </location>
</feature>
<protein>
    <submittedName>
        <fullName evidence="2">DUF2183 domain-containing protein</fullName>
    </submittedName>
</protein>
<proteinExistence type="predicted"/>
<accession>A0AAP2DLH3</accession>
<gene>
    <name evidence="2" type="ORF">KK083_04490</name>
</gene>
<reference evidence="2 3" key="1">
    <citation type="submission" date="2021-05" db="EMBL/GenBank/DDBJ databases">
        <title>A Polyphasic approach of four new species of the genus Ohtaekwangia: Ohtaekwangia histidinii sp. nov., Ohtaekwangia cretensis sp. nov., Ohtaekwangia indiensis sp. nov., Ohtaekwangia reichenbachii sp. nov. from diverse environment.</title>
        <authorList>
            <person name="Octaviana S."/>
        </authorList>
    </citation>
    <scope>NUCLEOTIDE SEQUENCE [LARGE SCALE GENOMIC DNA]</scope>
    <source>
        <strain evidence="2 3">PWU4</strain>
    </source>
</reference>
<dbReference type="InterPro" id="IPR019236">
    <property type="entry name" value="APP1_cat"/>
</dbReference>
<dbReference type="RefSeq" id="WP_254161115.1">
    <property type="nucleotide sequence ID" value="NZ_JAHESF010000003.1"/>
</dbReference>
<dbReference type="InterPro" id="IPR052935">
    <property type="entry name" value="Mg2+_PAP"/>
</dbReference>